<protein>
    <submittedName>
        <fullName evidence="4">Sarcoplasmic calcium-binding protein 1-like</fullName>
    </submittedName>
</protein>
<dbReference type="RefSeq" id="XP_013780791.1">
    <property type="nucleotide sequence ID" value="XM_013925337.2"/>
</dbReference>
<dbReference type="InterPro" id="IPR011992">
    <property type="entry name" value="EF-hand-dom_pair"/>
</dbReference>
<feature type="domain" description="EF-hand" evidence="2">
    <location>
        <begin position="54"/>
        <end position="89"/>
    </location>
</feature>
<dbReference type="Gene3D" id="1.10.238.10">
    <property type="entry name" value="EF-hand"/>
    <property type="match status" value="1"/>
</dbReference>
<dbReference type="PROSITE" id="PS50222">
    <property type="entry name" value="EF_HAND_2"/>
    <property type="match status" value="1"/>
</dbReference>
<evidence type="ECO:0000256" key="1">
    <source>
        <dbReference type="ARBA" id="ARBA00022837"/>
    </source>
</evidence>
<dbReference type="SMART" id="SM00054">
    <property type="entry name" value="EFh"/>
    <property type="match status" value="2"/>
</dbReference>
<reference evidence="4" key="1">
    <citation type="submission" date="2025-08" db="UniProtKB">
        <authorList>
            <consortium name="RefSeq"/>
        </authorList>
    </citation>
    <scope>IDENTIFICATION</scope>
    <source>
        <tissue evidence="4">Muscle</tissue>
    </source>
</reference>
<dbReference type="Pfam" id="PF13202">
    <property type="entry name" value="EF-hand_5"/>
    <property type="match status" value="1"/>
</dbReference>
<dbReference type="Pfam" id="PF13499">
    <property type="entry name" value="EF-hand_7"/>
    <property type="match status" value="1"/>
</dbReference>
<evidence type="ECO:0000259" key="2">
    <source>
        <dbReference type="PROSITE" id="PS50222"/>
    </source>
</evidence>
<keyword evidence="3" id="KW-1185">Reference proteome</keyword>
<keyword evidence="1" id="KW-0106">Calcium</keyword>
<dbReference type="InterPro" id="IPR018247">
    <property type="entry name" value="EF_Hand_1_Ca_BS"/>
</dbReference>
<accession>A0ABM1BF87</accession>
<dbReference type="PROSITE" id="PS00018">
    <property type="entry name" value="EF_HAND_1"/>
    <property type="match status" value="3"/>
</dbReference>
<organism evidence="3 4">
    <name type="scientific">Limulus polyphemus</name>
    <name type="common">Atlantic horseshoe crab</name>
    <dbReference type="NCBI Taxonomy" id="6850"/>
    <lineage>
        <taxon>Eukaryota</taxon>
        <taxon>Metazoa</taxon>
        <taxon>Ecdysozoa</taxon>
        <taxon>Arthropoda</taxon>
        <taxon>Chelicerata</taxon>
        <taxon>Merostomata</taxon>
        <taxon>Xiphosura</taxon>
        <taxon>Limulidae</taxon>
        <taxon>Limulus</taxon>
    </lineage>
</organism>
<feature type="non-terminal residue" evidence="4">
    <location>
        <position position="1"/>
    </location>
</feature>
<gene>
    <name evidence="4" type="primary">LOC106465138</name>
</gene>
<name>A0ABM1BF87_LIMPO</name>
<dbReference type="Proteomes" id="UP000694941">
    <property type="component" value="Unplaced"/>
</dbReference>
<sequence>YCSNNVEVLYLVITDTDNNGYLDVCDFECLALKYTIQEGKGAYDTEIHEKKKQVMISLWNEIAELADFNKDGQVTVEEFKQAVQNVCVGKNFDSFPDSLKYAITSKFNTTDINNDGLITVEEYRLEYVSRSAISNITEIDECFEKLLNVDDRRKGGINLCRYQELFAEFIGSPESKVSGVYLFGPLPVFG</sequence>
<proteinExistence type="predicted"/>
<dbReference type="InterPro" id="IPR002048">
    <property type="entry name" value="EF_hand_dom"/>
</dbReference>
<dbReference type="GeneID" id="106465138"/>
<evidence type="ECO:0000313" key="4">
    <source>
        <dbReference type="RefSeq" id="XP_013780791.1"/>
    </source>
</evidence>
<dbReference type="SUPFAM" id="SSF47473">
    <property type="entry name" value="EF-hand"/>
    <property type="match status" value="1"/>
</dbReference>
<evidence type="ECO:0000313" key="3">
    <source>
        <dbReference type="Proteomes" id="UP000694941"/>
    </source>
</evidence>